<feature type="region of interest" description="Disordered" evidence="2">
    <location>
        <begin position="142"/>
        <end position="168"/>
    </location>
</feature>
<dbReference type="Gene3D" id="3.80.10.10">
    <property type="entry name" value="Ribonuclease Inhibitor"/>
    <property type="match status" value="1"/>
</dbReference>
<gene>
    <name evidence="5" type="ORF">EJB05_25106</name>
</gene>
<evidence type="ECO:0000256" key="1">
    <source>
        <dbReference type="ARBA" id="ARBA00022614"/>
    </source>
</evidence>
<name>A0A5J9VBG0_9POAL</name>
<evidence type="ECO:0000256" key="2">
    <source>
        <dbReference type="SAM" id="MobiDB-lite"/>
    </source>
</evidence>
<dbReference type="OrthoDB" id="655895at2759"/>
<keyword evidence="6" id="KW-1185">Reference proteome</keyword>
<feature type="domain" description="NB-ARC" evidence="3">
    <location>
        <begin position="241"/>
        <end position="405"/>
    </location>
</feature>
<evidence type="ECO:0000313" key="6">
    <source>
        <dbReference type="Proteomes" id="UP000324897"/>
    </source>
</evidence>
<dbReference type="EMBL" id="RWGY01000011">
    <property type="protein sequence ID" value="TVU33296.1"/>
    <property type="molecule type" value="Genomic_DNA"/>
</dbReference>
<proteinExistence type="predicted"/>
<dbReference type="GO" id="GO:0043531">
    <property type="term" value="F:ADP binding"/>
    <property type="evidence" value="ECO:0007669"/>
    <property type="project" value="InterPro"/>
</dbReference>
<dbReference type="PANTHER" id="PTHR36766:SF64">
    <property type="entry name" value="OS12G0206100 PROTEIN"/>
    <property type="match status" value="1"/>
</dbReference>
<feature type="domain" description="R13L1/DRL21-like LRR repeat region" evidence="4">
    <location>
        <begin position="594"/>
        <end position="698"/>
    </location>
</feature>
<dbReference type="Gene3D" id="3.40.50.300">
    <property type="entry name" value="P-loop containing nucleotide triphosphate hydrolases"/>
    <property type="match status" value="1"/>
</dbReference>
<protein>
    <submittedName>
        <fullName evidence="5">Uncharacterized protein</fullName>
    </submittedName>
</protein>
<dbReference type="PRINTS" id="PR00364">
    <property type="entry name" value="DISEASERSIST"/>
</dbReference>
<comment type="caution">
    <text evidence="5">The sequence shown here is derived from an EMBL/GenBank/DDBJ whole genome shotgun (WGS) entry which is preliminary data.</text>
</comment>
<dbReference type="InterPro" id="IPR032675">
    <property type="entry name" value="LRR_dom_sf"/>
</dbReference>
<reference evidence="5 6" key="1">
    <citation type="journal article" date="2019" name="Sci. Rep.">
        <title>A high-quality genome of Eragrostis curvula grass provides insights into Poaceae evolution and supports new strategies to enhance forage quality.</title>
        <authorList>
            <person name="Carballo J."/>
            <person name="Santos B.A.C.M."/>
            <person name="Zappacosta D."/>
            <person name="Garbus I."/>
            <person name="Selva J.P."/>
            <person name="Gallo C.A."/>
            <person name="Diaz A."/>
            <person name="Albertini E."/>
            <person name="Caccamo M."/>
            <person name="Echenique V."/>
        </authorList>
    </citation>
    <scope>NUCLEOTIDE SEQUENCE [LARGE SCALE GENOMIC DNA]</scope>
    <source>
        <strain evidence="6">cv. Victoria</strain>
        <tissue evidence="5">Leaf</tissue>
    </source>
</reference>
<evidence type="ECO:0000313" key="5">
    <source>
        <dbReference type="EMBL" id="TVU33296.1"/>
    </source>
</evidence>
<dbReference type="InterPro" id="IPR027417">
    <property type="entry name" value="P-loop_NTPase"/>
</dbReference>
<dbReference type="InterPro" id="IPR002182">
    <property type="entry name" value="NB-ARC"/>
</dbReference>
<sequence>METALGGANWLLGKVLTKLADDLVAGFVASRELGLNFEKIKTEMNFTLALLHAAQGRDFSNNSGLHHLLESLSTKANEAEDALDELHYFIIADELDGTCEATPDIGHGFGDKALHARRAVKHTAGNWFPCFSSCFSQDNPTATTKSANQIADTHDRTDSDTDGPNADKLPFNRVAMSNRIKKLIEDIHSLCDPVSKLLQLYFSSSPQLGSATTLKRPETTSMSTEEKLYGRDEIFYQTVQDIVSGRETLSILPVVGPGGIGKTTFAQHLYCHERIVEYFDARVWVCVSNSFDVHKLTYEILCSIDGGISGPHNAVNLNQLQESIALKLKAKRFFIVLDDVWTCNSMSEWNTLIAPFAKVATKGSIIIPTTRLPRIADIVMKGGKQINLDGLDSEQFWLFFEQCAFGGLNYDRAKESLTDIAKKDCRKAEKITTSYKNSWPITGKGQLPGTLESDYKFDKLEISNFWDSLGEDQNVGNPRAYYVMHDLFHELARNMSSQECINITCSGLMAGEIPPSVRHLSITLVDDFSNNLKREMVKLKEALNIEKLQTLMIFENNRPSIDSILTLKDMFQEMKDLELKKFVVKKDRVGFEVKELGDLTELGEALSICNLENVRTTEEAKEARLMDKRNIHALSLVWSRDQVSGDTEVLEGTVFRGLDQGVVLQSVQILELWQDPLSGLSLSNLFNCFTALSELKVILPVVNHEEVILIQSPLPSSLQMVHLQGWENLILPVEDGGVSKLTSLRAISISDCGQILSRWSRKEAGQIIYPFPASLKELCVQDETSMQSMGLLANLMSLTKLELSRCTNLTTDGFNPLMTINLKSLVLHGCGCVAADLLSEVARTKTLPQGAFQKLEYLEVDSIASVVVAPFCRNLSATLKKLNFRNDKWTDGFIEEQDEALQALTSLQELRFQGCSVLQSLPRGLCHLGSLKSLYLVECPQIRSLPKEVLPAPLSLLSVSRLLEFNKEDILLQEWVSQGIAFQDIPGGRYYPVTSMYTLYNEPRCAVRFNFGPGSEYVSQDFGGLLILQVMSDVPCQEYELKNELPIENGVAVACYLSYIEYNVNSEQTKWRIDIVKLAAGVT</sequence>
<dbReference type="SUPFAM" id="SSF52058">
    <property type="entry name" value="L domain-like"/>
    <property type="match status" value="1"/>
</dbReference>
<dbReference type="Pfam" id="PF25019">
    <property type="entry name" value="LRR_R13L1-DRL21"/>
    <property type="match status" value="1"/>
</dbReference>
<dbReference type="Pfam" id="PF00931">
    <property type="entry name" value="NB-ARC"/>
    <property type="match status" value="1"/>
</dbReference>
<dbReference type="Gramene" id="TVU33296">
    <property type="protein sequence ID" value="TVU33296"/>
    <property type="gene ID" value="EJB05_25106"/>
</dbReference>
<evidence type="ECO:0000259" key="4">
    <source>
        <dbReference type="Pfam" id="PF25019"/>
    </source>
</evidence>
<feature type="non-terminal residue" evidence="5">
    <location>
        <position position="1"/>
    </location>
</feature>
<dbReference type="PANTHER" id="PTHR36766">
    <property type="entry name" value="PLANT BROAD-SPECTRUM MILDEW RESISTANCE PROTEIN RPW8"/>
    <property type="match status" value="1"/>
</dbReference>
<organism evidence="5 6">
    <name type="scientific">Eragrostis curvula</name>
    <name type="common">weeping love grass</name>
    <dbReference type="NCBI Taxonomy" id="38414"/>
    <lineage>
        <taxon>Eukaryota</taxon>
        <taxon>Viridiplantae</taxon>
        <taxon>Streptophyta</taxon>
        <taxon>Embryophyta</taxon>
        <taxon>Tracheophyta</taxon>
        <taxon>Spermatophyta</taxon>
        <taxon>Magnoliopsida</taxon>
        <taxon>Liliopsida</taxon>
        <taxon>Poales</taxon>
        <taxon>Poaceae</taxon>
        <taxon>PACMAD clade</taxon>
        <taxon>Chloridoideae</taxon>
        <taxon>Eragrostideae</taxon>
        <taxon>Eragrostidinae</taxon>
        <taxon>Eragrostis</taxon>
    </lineage>
</organism>
<dbReference type="Proteomes" id="UP000324897">
    <property type="component" value="Chromosome 1"/>
</dbReference>
<dbReference type="AlphaFoldDB" id="A0A5J9VBG0"/>
<keyword evidence="1" id="KW-0433">Leucine-rich repeat</keyword>
<evidence type="ECO:0000259" key="3">
    <source>
        <dbReference type="Pfam" id="PF00931"/>
    </source>
</evidence>
<dbReference type="SUPFAM" id="SSF52540">
    <property type="entry name" value="P-loop containing nucleoside triphosphate hydrolases"/>
    <property type="match status" value="1"/>
</dbReference>
<accession>A0A5J9VBG0</accession>
<feature type="compositionally biased region" description="Polar residues" evidence="2">
    <location>
        <begin position="142"/>
        <end position="151"/>
    </location>
</feature>
<dbReference type="InterPro" id="IPR056789">
    <property type="entry name" value="LRR_R13L1-DRL21"/>
</dbReference>